<feature type="domain" description="ABC transporter" evidence="6">
    <location>
        <begin position="4"/>
        <end position="247"/>
    </location>
</feature>
<dbReference type="GO" id="GO:0005524">
    <property type="term" value="F:ATP binding"/>
    <property type="evidence" value="ECO:0007669"/>
    <property type="project" value="UniProtKB-KW"/>
</dbReference>
<keyword evidence="5 7" id="KW-0067">ATP-binding</keyword>
<dbReference type="GO" id="GO:0055085">
    <property type="term" value="P:transmembrane transport"/>
    <property type="evidence" value="ECO:0007669"/>
    <property type="project" value="UniProtKB-ARBA"/>
</dbReference>
<dbReference type="RefSeq" id="WP_182326854.1">
    <property type="nucleotide sequence ID" value="NZ_CP058554.1"/>
</dbReference>
<keyword evidence="3" id="KW-1003">Cell membrane</keyword>
<comment type="similarity">
    <text evidence="1">Belongs to the ABC transporter superfamily.</text>
</comment>
<dbReference type="PROSITE" id="PS50893">
    <property type="entry name" value="ABC_TRANSPORTER_2"/>
    <property type="match status" value="1"/>
</dbReference>
<keyword evidence="2" id="KW-0813">Transport</keyword>
<dbReference type="PANTHER" id="PTHR43776">
    <property type="entry name" value="TRANSPORT ATP-BINDING PROTEIN"/>
    <property type="match status" value="1"/>
</dbReference>
<dbReference type="FunFam" id="3.40.50.300:FF:000016">
    <property type="entry name" value="Oligopeptide ABC transporter ATP-binding component"/>
    <property type="match status" value="1"/>
</dbReference>
<dbReference type="InterPro" id="IPR013563">
    <property type="entry name" value="Oligopep_ABC_C"/>
</dbReference>
<name>A0A7G5EEL0_9BURK</name>
<dbReference type="PROSITE" id="PS00211">
    <property type="entry name" value="ABC_TRANSPORTER_1"/>
    <property type="match status" value="1"/>
</dbReference>
<evidence type="ECO:0000256" key="1">
    <source>
        <dbReference type="ARBA" id="ARBA00005417"/>
    </source>
</evidence>
<gene>
    <name evidence="7" type="ORF">HS961_06070</name>
</gene>
<evidence type="ECO:0000313" key="8">
    <source>
        <dbReference type="Proteomes" id="UP000515240"/>
    </source>
</evidence>
<dbReference type="Pfam" id="PF00005">
    <property type="entry name" value="ABC_tran"/>
    <property type="match status" value="1"/>
</dbReference>
<evidence type="ECO:0000256" key="2">
    <source>
        <dbReference type="ARBA" id="ARBA00022448"/>
    </source>
</evidence>
<keyword evidence="8" id="KW-1185">Reference proteome</keyword>
<dbReference type="Pfam" id="PF08352">
    <property type="entry name" value="oligo_HPY"/>
    <property type="match status" value="1"/>
</dbReference>
<dbReference type="Gene3D" id="3.40.50.300">
    <property type="entry name" value="P-loop containing nucleotide triphosphate hydrolases"/>
    <property type="match status" value="1"/>
</dbReference>
<dbReference type="EMBL" id="CP058554">
    <property type="protein sequence ID" value="QMV72435.1"/>
    <property type="molecule type" value="Genomic_DNA"/>
</dbReference>
<dbReference type="GO" id="GO:0015833">
    <property type="term" value="P:peptide transport"/>
    <property type="evidence" value="ECO:0007669"/>
    <property type="project" value="InterPro"/>
</dbReference>
<keyword evidence="3" id="KW-0472">Membrane</keyword>
<protein>
    <submittedName>
        <fullName evidence="7">ATP-binding cassette domain-containing protein</fullName>
    </submittedName>
</protein>
<evidence type="ECO:0000259" key="6">
    <source>
        <dbReference type="PROSITE" id="PS50893"/>
    </source>
</evidence>
<dbReference type="InterPro" id="IPR003593">
    <property type="entry name" value="AAA+_ATPase"/>
</dbReference>
<organism evidence="7 8">
    <name type="scientific">Comamonas piscis</name>
    <dbReference type="NCBI Taxonomy" id="1562974"/>
    <lineage>
        <taxon>Bacteria</taxon>
        <taxon>Pseudomonadati</taxon>
        <taxon>Pseudomonadota</taxon>
        <taxon>Betaproteobacteria</taxon>
        <taxon>Burkholderiales</taxon>
        <taxon>Comamonadaceae</taxon>
        <taxon>Comamonas</taxon>
    </lineage>
</organism>
<sequence>MSLLTVSDLQTHFKLPKGVLRAVDGVSFSIAKGETVGLVGESGCGKSTLGRSLLRLEAPTAGQVALDGEDILPLQGARLRSLRKRMQMIFQDPFASLNPRHSIGSILETPLQVHGLGDRAQRRRQVERLLDRVGLPRSALGRYPHEFSGGQRQRLGIARALMLQPDLVVCDEPVSALDLSIQAQILNLLVEMKREFGLSYLFISHDLSVVQYFADRVLVMYLGRIVESADRRSLWSSPRHPYTQALLDAVPDPTRHRQVTPLLGDLPSPQNLPSGCRFHPRCPSATALCTEREPLLSDSGNGHLVACHHPQLPQTAGTQTSVISFVH</sequence>
<dbReference type="NCBIfam" id="TIGR01727">
    <property type="entry name" value="oligo_HPY"/>
    <property type="match status" value="1"/>
</dbReference>
<dbReference type="InterPro" id="IPR027417">
    <property type="entry name" value="P-loop_NTPase"/>
</dbReference>
<dbReference type="KEGG" id="cpis:HS961_06070"/>
<evidence type="ECO:0000256" key="5">
    <source>
        <dbReference type="ARBA" id="ARBA00022840"/>
    </source>
</evidence>
<accession>A0A7G5EEL0</accession>
<proteinExistence type="inferred from homology"/>
<dbReference type="PANTHER" id="PTHR43776:SF7">
    <property type="entry name" value="D,D-DIPEPTIDE TRANSPORT ATP-BINDING PROTEIN DDPF-RELATED"/>
    <property type="match status" value="1"/>
</dbReference>
<dbReference type="InterPro" id="IPR017871">
    <property type="entry name" value="ABC_transporter-like_CS"/>
</dbReference>
<dbReference type="InterPro" id="IPR050319">
    <property type="entry name" value="ABC_transp_ATP-bind"/>
</dbReference>
<dbReference type="SUPFAM" id="SSF52540">
    <property type="entry name" value="P-loop containing nucleoside triphosphate hydrolases"/>
    <property type="match status" value="1"/>
</dbReference>
<dbReference type="AlphaFoldDB" id="A0A7G5EEL0"/>
<dbReference type="SMART" id="SM00382">
    <property type="entry name" value="AAA"/>
    <property type="match status" value="1"/>
</dbReference>
<dbReference type="GO" id="GO:0016887">
    <property type="term" value="F:ATP hydrolysis activity"/>
    <property type="evidence" value="ECO:0007669"/>
    <property type="project" value="InterPro"/>
</dbReference>
<evidence type="ECO:0000313" key="7">
    <source>
        <dbReference type="EMBL" id="QMV72435.1"/>
    </source>
</evidence>
<reference evidence="7 8" key="1">
    <citation type="journal article" date="2020" name="G3 (Bethesda)">
        <title>CeMbio - The Caenorhabditis elegans Microbiome Resource.</title>
        <authorList>
            <person name="Dirksen P."/>
            <person name="Assie A."/>
            <person name="Zimmermann J."/>
            <person name="Zhang F."/>
            <person name="Tietje A.M."/>
            <person name="Marsh S.A."/>
            <person name="Felix M.A."/>
            <person name="Shapira M."/>
            <person name="Kaleta C."/>
            <person name="Schulenburg H."/>
            <person name="Samuel B."/>
        </authorList>
    </citation>
    <scope>NUCLEOTIDE SEQUENCE [LARGE SCALE GENOMIC DNA]</scope>
    <source>
        <strain evidence="7 8">BIGb0172</strain>
    </source>
</reference>
<evidence type="ECO:0000256" key="4">
    <source>
        <dbReference type="ARBA" id="ARBA00022741"/>
    </source>
</evidence>
<evidence type="ECO:0000256" key="3">
    <source>
        <dbReference type="ARBA" id="ARBA00022475"/>
    </source>
</evidence>
<dbReference type="Proteomes" id="UP000515240">
    <property type="component" value="Chromosome"/>
</dbReference>
<dbReference type="CDD" id="cd03257">
    <property type="entry name" value="ABC_NikE_OppD_transporters"/>
    <property type="match status" value="1"/>
</dbReference>
<keyword evidence="4" id="KW-0547">Nucleotide-binding</keyword>
<dbReference type="InterPro" id="IPR003439">
    <property type="entry name" value="ABC_transporter-like_ATP-bd"/>
</dbReference>